<reference evidence="6 7" key="1">
    <citation type="submission" date="2017-09" db="EMBL/GenBank/DDBJ databases">
        <title>Reassesment of A. cryaerophilus.</title>
        <authorList>
            <person name="Perez-Cataluna A."/>
            <person name="Collado L."/>
            <person name="Salgado O."/>
            <person name="Lefinanco V."/>
            <person name="Figueras M.J."/>
        </authorList>
    </citation>
    <scope>NUCLEOTIDE SEQUENCE [LARGE SCALE GENOMIC DNA]</scope>
    <source>
        <strain evidence="6 7">LMG 9871</strain>
    </source>
</reference>
<dbReference type="PANTHER" id="PTHR37419:SF1">
    <property type="entry name" value="SERINE_THREONINE-PROTEIN KINASE TOXIN HIPA"/>
    <property type="match status" value="1"/>
</dbReference>
<accession>A0A2S9SU86</accession>
<dbReference type="Pfam" id="PF07804">
    <property type="entry name" value="HipA_C"/>
    <property type="match status" value="1"/>
</dbReference>
<sequence>MKKIYVNIDNTNVGELFFEKDKNQYGFNYLTNYKPISLIMPYKSSSYIWKYKLHPIFDMNMPEGYLFELFKNYLTKEYGYIDDFLVFSHICSNIQSRLTYKSEFEKKEFFSFDLDEVLQNDTQETFYKIVTTFLSKNAISGIQPKSLAILEDKESLISKEYIIKTWADEYPQLALNEYFCLKAILKTKVKIPNIKVSKNGKFLLVERFNYDKQTDSFLGFEEILCLLGKNKDEKYSGSYEQISKVIYSVSTQKLEDMKSFYKLIIMNYLLKNGDAHLKNFGVLYNSDFSQIFFAPAYDVVNTLVYFPKDRPALSMFGKKVWFGKKELVKFGIQSCYLNQNEANEIYEICIKALKNSIFELEEYLKSDKNFEEIGIKMLNIWKLSLDEKTYKEIPNETI</sequence>
<feature type="domain" description="HipA-like C-terminal" evidence="4">
    <location>
        <begin position="139"/>
        <end position="354"/>
    </location>
</feature>
<evidence type="ECO:0000259" key="4">
    <source>
        <dbReference type="Pfam" id="PF07804"/>
    </source>
</evidence>
<name>A0A2S9SU86_9BACT</name>
<evidence type="ECO:0000256" key="1">
    <source>
        <dbReference type="ARBA" id="ARBA00010164"/>
    </source>
</evidence>
<dbReference type="AlphaFoldDB" id="A0A2S9SU86"/>
<dbReference type="InterPro" id="IPR052028">
    <property type="entry name" value="HipA_Ser/Thr_kinase"/>
</dbReference>
<dbReference type="Proteomes" id="UP000238649">
    <property type="component" value="Unassembled WGS sequence"/>
</dbReference>
<dbReference type="Gene3D" id="1.10.1070.20">
    <property type="match status" value="1"/>
</dbReference>
<dbReference type="RefSeq" id="WP_105911443.1">
    <property type="nucleotide sequence ID" value="NZ_NXGH01000008.1"/>
</dbReference>
<dbReference type="PANTHER" id="PTHR37419">
    <property type="entry name" value="SERINE/THREONINE-PROTEIN KINASE TOXIN HIPA"/>
    <property type="match status" value="1"/>
</dbReference>
<dbReference type="InterPro" id="IPR012893">
    <property type="entry name" value="HipA-like_C"/>
</dbReference>
<keyword evidence="3 6" id="KW-0418">Kinase</keyword>
<evidence type="ECO:0000256" key="3">
    <source>
        <dbReference type="ARBA" id="ARBA00022777"/>
    </source>
</evidence>
<evidence type="ECO:0000256" key="2">
    <source>
        <dbReference type="ARBA" id="ARBA00022679"/>
    </source>
</evidence>
<evidence type="ECO:0000313" key="7">
    <source>
        <dbReference type="Proteomes" id="UP000238649"/>
    </source>
</evidence>
<feature type="domain" description="HipA N-terminal subdomain 1" evidence="5">
    <location>
        <begin position="6"/>
        <end position="88"/>
    </location>
</feature>
<dbReference type="GO" id="GO:0004674">
    <property type="term" value="F:protein serine/threonine kinase activity"/>
    <property type="evidence" value="ECO:0007669"/>
    <property type="project" value="TreeGrafter"/>
</dbReference>
<comment type="similarity">
    <text evidence="1">Belongs to the HipA Ser/Thr kinase family.</text>
</comment>
<organism evidence="6 7">
    <name type="scientific">Aliarcobacter cryaerophilus</name>
    <dbReference type="NCBI Taxonomy" id="28198"/>
    <lineage>
        <taxon>Bacteria</taxon>
        <taxon>Pseudomonadati</taxon>
        <taxon>Campylobacterota</taxon>
        <taxon>Epsilonproteobacteria</taxon>
        <taxon>Campylobacterales</taxon>
        <taxon>Arcobacteraceae</taxon>
        <taxon>Aliarcobacter</taxon>
    </lineage>
</organism>
<gene>
    <name evidence="6" type="ORF">CJ671_04055</name>
</gene>
<dbReference type="EMBL" id="NXGH01000008">
    <property type="protein sequence ID" value="PRM90154.1"/>
    <property type="molecule type" value="Genomic_DNA"/>
</dbReference>
<dbReference type="OrthoDB" id="9805913at2"/>
<proteinExistence type="inferred from homology"/>
<dbReference type="InterPro" id="IPR017508">
    <property type="entry name" value="HipA_N1"/>
</dbReference>
<evidence type="ECO:0000259" key="5">
    <source>
        <dbReference type="Pfam" id="PF13657"/>
    </source>
</evidence>
<comment type="caution">
    <text evidence="6">The sequence shown here is derived from an EMBL/GenBank/DDBJ whole genome shotgun (WGS) entry which is preliminary data.</text>
</comment>
<dbReference type="GO" id="GO:0005829">
    <property type="term" value="C:cytosol"/>
    <property type="evidence" value="ECO:0007669"/>
    <property type="project" value="TreeGrafter"/>
</dbReference>
<evidence type="ECO:0000313" key="6">
    <source>
        <dbReference type="EMBL" id="PRM90154.1"/>
    </source>
</evidence>
<protein>
    <submittedName>
        <fullName evidence="6">Phosphatidylinositol kinase</fullName>
    </submittedName>
</protein>
<dbReference type="Pfam" id="PF13657">
    <property type="entry name" value="Couple_hipA"/>
    <property type="match status" value="1"/>
</dbReference>
<keyword evidence="2" id="KW-0808">Transferase</keyword>